<comment type="caution">
    <text evidence="3">The sequence shown here is derived from an EMBL/GenBank/DDBJ whole genome shotgun (WGS) entry which is preliminary data.</text>
</comment>
<dbReference type="Pfam" id="PF04203">
    <property type="entry name" value="Sortase"/>
    <property type="match status" value="1"/>
</dbReference>
<keyword evidence="4" id="KW-1185">Reference proteome</keyword>
<dbReference type="RefSeq" id="WP_147102416.1">
    <property type="nucleotide sequence ID" value="NZ_BJVJ01000004.1"/>
</dbReference>
<dbReference type="CDD" id="cd05829">
    <property type="entry name" value="Sortase_F"/>
    <property type="match status" value="1"/>
</dbReference>
<proteinExistence type="predicted"/>
<evidence type="ECO:0000256" key="1">
    <source>
        <dbReference type="ARBA" id="ARBA00022801"/>
    </source>
</evidence>
<dbReference type="InterPro" id="IPR005754">
    <property type="entry name" value="Sortase"/>
</dbReference>
<dbReference type="AlphaFoldDB" id="A0A511DAS1"/>
<keyword evidence="2" id="KW-0472">Membrane</keyword>
<dbReference type="SUPFAM" id="SSF63817">
    <property type="entry name" value="Sortase"/>
    <property type="match status" value="1"/>
</dbReference>
<dbReference type="InterPro" id="IPR023365">
    <property type="entry name" value="Sortase_dom-sf"/>
</dbReference>
<keyword evidence="2" id="KW-0812">Transmembrane</keyword>
<organism evidence="3 4">
    <name type="scientific">Pseudonocardia sulfidoxydans NBRC 16205</name>
    <dbReference type="NCBI Taxonomy" id="1223511"/>
    <lineage>
        <taxon>Bacteria</taxon>
        <taxon>Bacillati</taxon>
        <taxon>Actinomycetota</taxon>
        <taxon>Actinomycetes</taxon>
        <taxon>Pseudonocardiales</taxon>
        <taxon>Pseudonocardiaceae</taxon>
        <taxon>Pseudonocardia</taxon>
    </lineage>
</organism>
<keyword evidence="2" id="KW-1133">Transmembrane helix</keyword>
<keyword evidence="1" id="KW-0378">Hydrolase</keyword>
<dbReference type="EMBL" id="BJVJ01000004">
    <property type="protein sequence ID" value="GEL21677.1"/>
    <property type="molecule type" value="Genomic_DNA"/>
</dbReference>
<name>A0A511DAS1_9PSEU</name>
<sequence length="201" mass="20671">MTSPSAGPVAGRVRRWVAILGAVCLVAGVLVLALRPPHDIGTVPVAGPAHGSPVAPGLAPATVTIRGVDVPVVPVSTALDGSLTLPDEPSTVGWWSPGALPGSGSGSVVLAGHVDSRLLGLGAFAVLRELGVGERITLRGDDGRDVAYDVVARREYRKAELPPDLFARDGAARLVLITCGGRFDSTTRSYDDNVVVFAEPL</sequence>
<evidence type="ECO:0000313" key="4">
    <source>
        <dbReference type="Proteomes" id="UP000321685"/>
    </source>
</evidence>
<protein>
    <submittedName>
        <fullName evidence="3">Class F sortase</fullName>
    </submittedName>
</protein>
<feature type="transmembrane region" description="Helical" evidence="2">
    <location>
        <begin position="16"/>
        <end position="34"/>
    </location>
</feature>
<evidence type="ECO:0000256" key="2">
    <source>
        <dbReference type="SAM" id="Phobius"/>
    </source>
</evidence>
<evidence type="ECO:0000313" key="3">
    <source>
        <dbReference type="EMBL" id="GEL21677.1"/>
    </source>
</evidence>
<dbReference type="OrthoDB" id="525039at2"/>
<gene>
    <name evidence="3" type="ORF">PSU4_06310</name>
</gene>
<dbReference type="Proteomes" id="UP000321685">
    <property type="component" value="Unassembled WGS sequence"/>
</dbReference>
<reference evidence="3 4" key="1">
    <citation type="submission" date="2019-07" db="EMBL/GenBank/DDBJ databases">
        <title>Whole genome shotgun sequence of Pseudonocardia sulfidoxydans NBRC 16205.</title>
        <authorList>
            <person name="Hosoyama A."/>
            <person name="Uohara A."/>
            <person name="Ohji S."/>
            <person name="Ichikawa N."/>
        </authorList>
    </citation>
    <scope>NUCLEOTIDE SEQUENCE [LARGE SCALE GENOMIC DNA]</scope>
    <source>
        <strain evidence="3 4">NBRC 16205</strain>
    </source>
</reference>
<accession>A0A511DAS1</accession>
<dbReference type="InterPro" id="IPR042001">
    <property type="entry name" value="Sortase_F"/>
</dbReference>
<dbReference type="Gene3D" id="2.40.260.10">
    <property type="entry name" value="Sortase"/>
    <property type="match status" value="1"/>
</dbReference>
<dbReference type="GO" id="GO:0016787">
    <property type="term" value="F:hydrolase activity"/>
    <property type="evidence" value="ECO:0007669"/>
    <property type="project" value="UniProtKB-KW"/>
</dbReference>